<dbReference type="InterPro" id="IPR032006">
    <property type="entry name" value="TMIE"/>
</dbReference>
<evidence type="ECO:0000256" key="8">
    <source>
        <dbReference type="ARBA" id="ARBA00067505"/>
    </source>
</evidence>
<accession>A0A2A6BP44</accession>
<protein>
    <recommendedName>
        <fullName evidence="8">Ubiquitin-protein ligase E3B</fullName>
        <ecNumber evidence="3">2.3.2.26</ecNumber>
    </recommendedName>
    <alternativeName>
        <fullName evidence="9">HECT-type ubiquitin transferase E3B</fullName>
    </alternativeName>
</protein>
<dbReference type="CDD" id="cd00078">
    <property type="entry name" value="HECTc"/>
    <property type="match status" value="1"/>
</dbReference>
<dbReference type="PROSITE" id="PS50237">
    <property type="entry name" value="HECT"/>
    <property type="match status" value="1"/>
</dbReference>
<keyword evidence="11" id="KW-0472">Membrane</keyword>
<feature type="transmembrane region" description="Helical" evidence="11">
    <location>
        <begin position="215"/>
        <end position="232"/>
    </location>
</feature>
<dbReference type="FunFam" id="3.30.2160.10:FF:000002">
    <property type="entry name" value="Putative Ubiquitin-protein ligase E3C"/>
    <property type="match status" value="1"/>
</dbReference>
<proteinExistence type="predicted"/>
<name>A0A2A6BP44_PRIPA</name>
<feature type="transmembrane region" description="Helical" evidence="11">
    <location>
        <begin position="25"/>
        <end position="47"/>
    </location>
</feature>
<dbReference type="Gene3D" id="3.30.2410.10">
    <property type="entry name" value="Hect, E3 ligase catalytic domain"/>
    <property type="match status" value="1"/>
</dbReference>
<comment type="subcellular location">
    <subcellularLocation>
        <location evidence="7">Postsynaptic density</location>
    </subcellularLocation>
</comment>
<keyword evidence="14" id="KW-1185">Reference proteome</keyword>
<evidence type="ECO:0000256" key="9">
    <source>
        <dbReference type="ARBA" id="ARBA00077267"/>
    </source>
</evidence>
<evidence type="ECO:0000256" key="2">
    <source>
        <dbReference type="ARBA" id="ARBA00004906"/>
    </source>
</evidence>
<evidence type="ECO:0000256" key="6">
    <source>
        <dbReference type="ARBA" id="ARBA00023018"/>
    </source>
</evidence>
<dbReference type="PROSITE" id="PS50096">
    <property type="entry name" value="IQ"/>
    <property type="match status" value="1"/>
</dbReference>
<feature type="region of interest" description="Disordered" evidence="10">
    <location>
        <begin position="135"/>
        <end position="154"/>
    </location>
</feature>
<keyword evidence="11" id="KW-0812">Transmembrane</keyword>
<evidence type="ECO:0000259" key="12">
    <source>
        <dbReference type="PROSITE" id="PS50237"/>
    </source>
</evidence>
<evidence type="ECO:0000256" key="10">
    <source>
        <dbReference type="SAM" id="MobiDB-lite"/>
    </source>
</evidence>
<feature type="domain" description="HECT" evidence="12">
    <location>
        <begin position="822"/>
        <end position="1185"/>
    </location>
</feature>
<keyword evidence="6" id="KW-0770">Synapse</keyword>
<dbReference type="SUPFAM" id="SSF56204">
    <property type="entry name" value="Hect, E3 ligase catalytic domain"/>
    <property type="match status" value="1"/>
</dbReference>
<dbReference type="Gene3D" id="3.90.1750.10">
    <property type="entry name" value="Hect, E3 ligase catalytic domains"/>
    <property type="match status" value="1"/>
</dbReference>
<dbReference type="Proteomes" id="UP000005239">
    <property type="component" value="Unassembled WGS sequence"/>
</dbReference>
<dbReference type="GO" id="GO:0061630">
    <property type="term" value="F:ubiquitin protein ligase activity"/>
    <property type="evidence" value="ECO:0000318"/>
    <property type="project" value="GO_Central"/>
</dbReference>
<comment type="catalytic activity">
    <reaction evidence="1">
        <text>S-ubiquitinyl-[E2 ubiquitin-conjugating enzyme]-L-cysteine + [acceptor protein]-L-lysine = [E2 ubiquitin-conjugating enzyme]-L-cysteine + N(6)-ubiquitinyl-[acceptor protein]-L-lysine.</text>
        <dbReference type="EC" id="2.3.2.26"/>
    </reaction>
</comment>
<evidence type="ECO:0000313" key="14">
    <source>
        <dbReference type="Proteomes" id="UP000005239"/>
    </source>
</evidence>
<dbReference type="Pfam" id="PF16038">
    <property type="entry name" value="TMIE"/>
    <property type="match status" value="1"/>
</dbReference>
<dbReference type="Gene3D" id="3.30.2160.10">
    <property type="entry name" value="Hect, E3 ligase catalytic domain"/>
    <property type="match status" value="1"/>
</dbReference>
<sequence length="1365" mass="152061">MAPLGSYSAQGESALDQFVAPGLRLWMLIALVSGVLLIMVVIVCCFMRIRIPRTKRQIDLIAAKRKMRKERKNASQHDERSTAIVMNSMAHKPSSVGDRARSSSNEDKRPLVHKTSSKQQTAECFIDYRGKDKTREMSVERGQEKEGSIDGIGDCSDDSVRGNLEVWIVRLQARMRGELTRKKWKDNVLEEMQKEFGEFDDLEKSGKKMKKNQEILRLAPVFLQVAVFPQHLQILACLVRHMILSMDSSTKETNFASILTSKSGLQAGNRLITNMFRMMPTAMHSVTARKVSEQKAWQAMIHWMIVFSGCGGWSLVRNASQVHPVLNSLCNKMSSPLMTPPNYRMLTECLFRVINDAKPLLSSEAVNALFTILLRPLKGTESISDDSILLAADTLFTCPAVLVHVNDTSREMAKQTTFLTRVIPLLNKIGLTGGNHSKTLNLMGNLVHLSYLKIDKDLIWEWAELLGAFIERCSEVTASHSRGHVHWHPVFGSCSLLLDAGTEASLRHVMKQLRMMWSKRLIGNLFEEESEEGNGGGEKNEGETNGLTKLWKKFTLGGETTKIMDSSKLPISRIGMIAHLFSSALFTLPNLRSDILAGLCSEPSLISRLWRSIQKRHKTDLVSNPFSSNSTDSLSVSLSLFQENSPTALVHLAPLHLFAETATFLIKILDDEELYEQGIPLSCSELVAVARFCNLFCFRAIWNGVVEGAIEDDSRTLFASIHGLCMLLYGRNSRRPFTADPKFWIPGEVRSSVIISEFEKASPRGCLLLRKMSHVVPIKDRLLLFRKYITNDKSSTEGRPRLITVDRSMIVEDGFKQLSRLSSIELRSTIRVKFVNQQGLDEAGIDQDGVFKEFLELTLKAVFNPNLSLFSFTSAGQLHPSTMSYMQENHLDLFRFVGKMLAKAVYEGIVVDVQLAPVMLATLLGEKSLCAFDELAQFDPELYRSLSYVKKGSEDEVNDMGLTFSTDENCMGKLKTIDIVPCGRAIQVTHENRINYVHRMAHYRVFTQTKEQCKAFVEGFQKVANPSWLFLFAPHELQYLISGQSSDIDLADLRKHVQYYGGFHSGHRLIKWLWQILENDFSAEERRLFLKFVTSCSRGPLLGFGSLEPPFSIRCVEVSDDQDTGDTLGSVVRGFLALKKGQSTSRLPTASTCFNLLKLPNYNKKSVLLEKLRYAIHSETGFELMNGQCGAADNARCTTWVQGGFCASTFYTLDYRKSTCGSVCNLCPTTAAAACVGTTENANCGSWKTNGFCTNPGYTDAMKRQYCCRTCFTPVTTTPNPTTTCGVVYEGDTVVVNSAPTTAAQALNYQASVTKVFVKTGCTLKLYTDPFGGTAASGSPFSGSDTFVTLSGDATASISYECTCP</sequence>
<feature type="region of interest" description="Disordered" evidence="10">
    <location>
        <begin position="69"/>
        <end position="119"/>
    </location>
</feature>
<evidence type="ECO:0000256" key="3">
    <source>
        <dbReference type="ARBA" id="ARBA00012485"/>
    </source>
</evidence>
<evidence type="ECO:0000256" key="7">
    <source>
        <dbReference type="ARBA" id="ARBA00034105"/>
    </source>
</evidence>
<dbReference type="SMART" id="SM00119">
    <property type="entry name" value="HECTc"/>
    <property type="match status" value="1"/>
</dbReference>
<dbReference type="SMART" id="SM00254">
    <property type="entry name" value="ShKT"/>
    <property type="match status" value="2"/>
</dbReference>
<dbReference type="PANTHER" id="PTHR45700:SF3">
    <property type="entry name" value="UBIQUITIN-PROTEIN LIGASE E3B"/>
    <property type="match status" value="1"/>
</dbReference>
<reference evidence="13" key="2">
    <citation type="submission" date="2022-06" db="UniProtKB">
        <authorList>
            <consortium name="EnsemblMetazoa"/>
        </authorList>
    </citation>
    <scope>IDENTIFICATION</scope>
    <source>
        <strain evidence="13">PS312</strain>
    </source>
</reference>
<dbReference type="InterPro" id="IPR044611">
    <property type="entry name" value="E3A/B/C-like"/>
</dbReference>
<feature type="compositionally biased region" description="Basic and acidic residues" evidence="10">
    <location>
        <begin position="98"/>
        <end position="110"/>
    </location>
</feature>
<evidence type="ECO:0000256" key="11">
    <source>
        <dbReference type="SAM" id="Phobius"/>
    </source>
</evidence>
<dbReference type="PANTHER" id="PTHR45700">
    <property type="entry name" value="UBIQUITIN-PROTEIN LIGASE E3C"/>
    <property type="match status" value="1"/>
</dbReference>
<dbReference type="GO" id="GO:0014069">
    <property type="term" value="C:postsynaptic density"/>
    <property type="evidence" value="ECO:0007669"/>
    <property type="project" value="UniProtKB-SubCell"/>
</dbReference>
<dbReference type="InterPro" id="IPR035983">
    <property type="entry name" value="Hect_E3_ubiquitin_ligase"/>
</dbReference>
<dbReference type="InterPro" id="IPR000569">
    <property type="entry name" value="HECT_dom"/>
</dbReference>
<accession>A0A8R1YQ98</accession>
<gene>
    <name evidence="13" type="primary">WBGene00204228</name>
</gene>
<dbReference type="GO" id="GO:0006511">
    <property type="term" value="P:ubiquitin-dependent protein catabolic process"/>
    <property type="evidence" value="ECO:0000318"/>
    <property type="project" value="GO_Central"/>
</dbReference>
<feature type="compositionally biased region" description="Basic and acidic residues" evidence="10">
    <location>
        <begin position="135"/>
        <end position="148"/>
    </location>
</feature>
<keyword evidence="11" id="KW-1133">Transmembrane helix</keyword>
<keyword evidence="4" id="KW-0808">Transferase</keyword>
<organism evidence="13 14">
    <name type="scientific">Pristionchus pacificus</name>
    <name type="common">Parasitic nematode worm</name>
    <dbReference type="NCBI Taxonomy" id="54126"/>
    <lineage>
        <taxon>Eukaryota</taxon>
        <taxon>Metazoa</taxon>
        <taxon>Ecdysozoa</taxon>
        <taxon>Nematoda</taxon>
        <taxon>Chromadorea</taxon>
        <taxon>Rhabditida</taxon>
        <taxon>Rhabditina</taxon>
        <taxon>Diplogasteromorpha</taxon>
        <taxon>Diplogasteroidea</taxon>
        <taxon>Neodiplogasteridae</taxon>
        <taxon>Pristionchus</taxon>
    </lineage>
</organism>
<dbReference type="Pfam" id="PF01549">
    <property type="entry name" value="ShK"/>
    <property type="match status" value="2"/>
</dbReference>
<comment type="pathway">
    <text evidence="2">Protein modification; protein ubiquitination.</text>
</comment>
<dbReference type="GO" id="GO:0000209">
    <property type="term" value="P:protein polyubiquitination"/>
    <property type="evidence" value="ECO:0000318"/>
    <property type="project" value="GO_Central"/>
</dbReference>
<dbReference type="EnsemblMetazoa" id="PPA31363.1">
    <property type="protein sequence ID" value="PPA31363.1"/>
    <property type="gene ID" value="WBGene00204228"/>
</dbReference>
<dbReference type="Pfam" id="PF00632">
    <property type="entry name" value="HECT"/>
    <property type="match status" value="1"/>
</dbReference>
<evidence type="ECO:0000256" key="4">
    <source>
        <dbReference type="ARBA" id="ARBA00022679"/>
    </source>
</evidence>
<evidence type="ECO:0000313" key="13">
    <source>
        <dbReference type="EnsemblMetazoa" id="PPA31363.1"/>
    </source>
</evidence>
<dbReference type="Gene3D" id="1.10.10.1940">
    <property type="match status" value="1"/>
</dbReference>
<evidence type="ECO:0000256" key="5">
    <source>
        <dbReference type="ARBA" id="ARBA00022786"/>
    </source>
</evidence>
<dbReference type="EC" id="2.3.2.26" evidence="3"/>
<dbReference type="InterPro" id="IPR003582">
    <property type="entry name" value="ShKT_dom"/>
</dbReference>
<dbReference type="FunFam" id="3.30.2410.10:FF:000012">
    <property type="entry name" value="Ubiquitin-protein ligase E3B"/>
    <property type="match status" value="1"/>
</dbReference>
<evidence type="ECO:0000256" key="1">
    <source>
        <dbReference type="ARBA" id="ARBA00000885"/>
    </source>
</evidence>
<feature type="compositionally biased region" description="Basic and acidic residues" evidence="10">
    <location>
        <begin position="72"/>
        <end position="81"/>
    </location>
</feature>
<reference evidence="14" key="1">
    <citation type="journal article" date="2008" name="Nat. Genet.">
        <title>The Pristionchus pacificus genome provides a unique perspective on nematode lifestyle and parasitism.</title>
        <authorList>
            <person name="Dieterich C."/>
            <person name="Clifton S.W."/>
            <person name="Schuster L.N."/>
            <person name="Chinwalla A."/>
            <person name="Delehaunty K."/>
            <person name="Dinkelacker I."/>
            <person name="Fulton L."/>
            <person name="Fulton R."/>
            <person name="Godfrey J."/>
            <person name="Minx P."/>
            <person name="Mitreva M."/>
            <person name="Roeseler W."/>
            <person name="Tian H."/>
            <person name="Witte H."/>
            <person name="Yang S.P."/>
            <person name="Wilson R.K."/>
            <person name="Sommer R.J."/>
        </authorList>
    </citation>
    <scope>NUCLEOTIDE SEQUENCE [LARGE SCALE GENOMIC DNA]</scope>
    <source>
        <strain evidence="14">PS312</strain>
    </source>
</reference>
<keyword evidence="5" id="KW-0833">Ubl conjugation pathway</keyword>